<evidence type="ECO:0000313" key="2">
    <source>
        <dbReference type="EMBL" id="AGI04194.1"/>
    </source>
</evidence>
<protein>
    <submittedName>
        <fullName evidence="2">Uncharacterized protein</fullName>
    </submittedName>
</protein>
<evidence type="ECO:0000256" key="1">
    <source>
        <dbReference type="SAM" id="MobiDB-lite"/>
    </source>
</evidence>
<reference evidence="2" key="1">
    <citation type="journal article" date="2013" name="Mar. Drugs">
        <title>Assessing the effectiveness of functional genetic screens for the identification of bioactive metabolites.</title>
        <authorList>
            <person name="Penesyan A."/>
            <person name="Ballestriero F."/>
            <person name="Daim M."/>
            <person name="Kjelleberg S."/>
            <person name="Thomas T."/>
            <person name="Egan S."/>
        </authorList>
    </citation>
    <scope>NUCLEOTIDE SEQUENCE</scope>
    <source>
        <strain evidence="2">U95</strain>
    </source>
</reference>
<dbReference type="AlphaFoldDB" id="M4VSB1"/>
<sequence length="153" mass="17193">MPRAEFDDFERGLLPVLRHFILSFTAPETQAWQHAFTVAIERWGRDQGLVLAHLVFKVIKATLHTRPLGLAFNDPLCVETRHELTCDERALLRMLHHMRRDETPAARDAASELTGGYPDAHLIQAGLTLASQFPTNGVGPGQPARRPTLRVVR</sequence>
<proteinExistence type="predicted"/>
<accession>M4VSB1</accession>
<name>M4VSB1_9PROT</name>
<feature type="region of interest" description="Disordered" evidence="1">
    <location>
        <begin position="134"/>
        <end position="153"/>
    </location>
</feature>
<dbReference type="EMBL" id="KC211770">
    <property type="protein sequence ID" value="AGI04194.1"/>
    <property type="molecule type" value="Genomic_DNA"/>
</dbReference>
<organism evidence="2">
    <name type="scientific">alpha proteobacterium U95</name>
    <dbReference type="NCBI Taxonomy" id="649539"/>
    <lineage>
        <taxon>Bacteria</taxon>
        <taxon>Pseudomonadati</taxon>
        <taxon>Pseudomonadota</taxon>
        <taxon>Alphaproteobacteria</taxon>
    </lineage>
</organism>